<protein>
    <recommendedName>
        <fullName evidence="6">RING-type domain-containing protein</fullName>
    </recommendedName>
</protein>
<dbReference type="Pfam" id="PF13639">
    <property type="entry name" value="zf-RING_2"/>
    <property type="match status" value="1"/>
</dbReference>
<feature type="compositionally biased region" description="Acidic residues" evidence="5">
    <location>
        <begin position="1"/>
        <end position="12"/>
    </location>
</feature>
<dbReference type="InterPro" id="IPR001841">
    <property type="entry name" value="Znf_RING"/>
</dbReference>
<keyword evidence="1" id="KW-0479">Metal-binding</keyword>
<evidence type="ECO:0000256" key="4">
    <source>
        <dbReference type="PROSITE-ProRule" id="PRU00175"/>
    </source>
</evidence>
<dbReference type="InterPro" id="IPR013083">
    <property type="entry name" value="Znf_RING/FYVE/PHD"/>
</dbReference>
<dbReference type="SUPFAM" id="SSF57850">
    <property type="entry name" value="RING/U-box"/>
    <property type="match status" value="1"/>
</dbReference>
<evidence type="ECO:0000256" key="1">
    <source>
        <dbReference type="ARBA" id="ARBA00022723"/>
    </source>
</evidence>
<feature type="region of interest" description="Disordered" evidence="5">
    <location>
        <begin position="1"/>
        <end position="93"/>
    </location>
</feature>
<dbReference type="GO" id="GO:0016567">
    <property type="term" value="P:protein ubiquitination"/>
    <property type="evidence" value="ECO:0000318"/>
    <property type="project" value="GO_Central"/>
</dbReference>
<dbReference type="eggNOG" id="ENOG502R49R">
    <property type="taxonomic scope" value="Eukaryota"/>
</dbReference>
<keyword evidence="2 4" id="KW-0863">Zinc-finger</keyword>
<feature type="compositionally biased region" description="Low complexity" evidence="5">
    <location>
        <begin position="34"/>
        <end position="46"/>
    </location>
</feature>
<dbReference type="Gramene" id="KQL09261">
    <property type="protein sequence ID" value="KQL09261"/>
    <property type="gene ID" value="SETIT_008668mg"/>
</dbReference>
<dbReference type="PANTHER" id="PTHR15710:SF135">
    <property type="entry name" value="RING-TYPE DOMAIN-CONTAINING PROTEIN"/>
    <property type="match status" value="1"/>
</dbReference>
<dbReference type="EnsemblPlants" id="KQL09261">
    <property type="protein sequence ID" value="KQL09261"/>
    <property type="gene ID" value="SETIT_008668mg"/>
</dbReference>
<reference evidence="8" key="1">
    <citation type="journal article" date="2012" name="Nat. Biotechnol.">
        <title>Reference genome sequence of the model plant Setaria.</title>
        <authorList>
            <person name="Bennetzen J.L."/>
            <person name="Schmutz J."/>
            <person name="Wang H."/>
            <person name="Percifield R."/>
            <person name="Hawkins J."/>
            <person name="Pontaroli A.C."/>
            <person name="Estep M."/>
            <person name="Feng L."/>
            <person name="Vaughn J.N."/>
            <person name="Grimwood J."/>
            <person name="Jenkins J."/>
            <person name="Barry K."/>
            <person name="Lindquist E."/>
            <person name="Hellsten U."/>
            <person name="Deshpande S."/>
            <person name="Wang X."/>
            <person name="Wu X."/>
            <person name="Mitros T."/>
            <person name="Triplett J."/>
            <person name="Yang X."/>
            <person name="Ye C.Y."/>
            <person name="Mauro-Herrera M."/>
            <person name="Wang L."/>
            <person name="Li P."/>
            <person name="Sharma M."/>
            <person name="Sharma R."/>
            <person name="Ronald P.C."/>
            <person name="Panaud O."/>
            <person name="Kellogg E.A."/>
            <person name="Brutnell T.P."/>
            <person name="Doust A.N."/>
            <person name="Tuskan G.A."/>
            <person name="Rokhsar D."/>
            <person name="Devos K.M."/>
        </authorList>
    </citation>
    <scope>NUCLEOTIDE SEQUENCE [LARGE SCALE GENOMIC DNA]</scope>
    <source>
        <strain evidence="8">cv. Yugu1</strain>
    </source>
</reference>
<evidence type="ECO:0000313" key="8">
    <source>
        <dbReference type="Proteomes" id="UP000004995"/>
    </source>
</evidence>
<proteinExistence type="predicted"/>
<dbReference type="Proteomes" id="UP000004995">
    <property type="component" value="Unassembled WGS sequence"/>
</dbReference>
<keyword evidence="3" id="KW-0862">Zinc</keyword>
<dbReference type="AlphaFoldDB" id="K3Y383"/>
<dbReference type="GO" id="GO:0008270">
    <property type="term" value="F:zinc ion binding"/>
    <property type="evidence" value="ECO:0007669"/>
    <property type="project" value="UniProtKB-KW"/>
</dbReference>
<organism evidence="7 8">
    <name type="scientific">Setaria italica</name>
    <name type="common">Foxtail millet</name>
    <name type="synonym">Panicum italicum</name>
    <dbReference type="NCBI Taxonomy" id="4555"/>
    <lineage>
        <taxon>Eukaryota</taxon>
        <taxon>Viridiplantae</taxon>
        <taxon>Streptophyta</taxon>
        <taxon>Embryophyta</taxon>
        <taxon>Tracheophyta</taxon>
        <taxon>Spermatophyta</taxon>
        <taxon>Magnoliopsida</taxon>
        <taxon>Liliopsida</taxon>
        <taxon>Poales</taxon>
        <taxon>Poaceae</taxon>
        <taxon>PACMAD clade</taxon>
        <taxon>Panicoideae</taxon>
        <taxon>Panicodae</taxon>
        <taxon>Paniceae</taxon>
        <taxon>Cenchrinae</taxon>
        <taxon>Setaria</taxon>
    </lineage>
</organism>
<evidence type="ECO:0000256" key="3">
    <source>
        <dbReference type="ARBA" id="ARBA00022833"/>
    </source>
</evidence>
<feature type="compositionally biased region" description="Acidic residues" evidence="5">
    <location>
        <begin position="61"/>
        <end position="93"/>
    </location>
</feature>
<dbReference type="GO" id="GO:0005737">
    <property type="term" value="C:cytoplasm"/>
    <property type="evidence" value="ECO:0000318"/>
    <property type="project" value="GO_Central"/>
</dbReference>
<dbReference type="PROSITE" id="PS50089">
    <property type="entry name" value="ZF_RING_2"/>
    <property type="match status" value="1"/>
</dbReference>
<accession>K3Y383</accession>
<evidence type="ECO:0000313" key="7">
    <source>
        <dbReference type="EnsemblPlants" id="KQL09261"/>
    </source>
</evidence>
<dbReference type="EMBL" id="AGNK02002195">
    <property type="status" value="NOT_ANNOTATED_CDS"/>
    <property type="molecule type" value="Genomic_DNA"/>
</dbReference>
<dbReference type="PANTHER" id="PTHR15710">
    <property type="entry name" value="E3 UBIQUITIN-PROTEIN LIGASE PRAJA"/>
    <property type="match status" value="1"/>
</dbReference>
<feature type="compositionally biased region" description="Low complexity" evidence="5">
    <location>
        <begin position="13"/>
        <end position="25"/>
    </location>
</feature>
<dbReference type="OMA" id="KSPRWME"/>
<keyword evidence="8" id="KW-1185">Reference proteome</keyword>
<dbReference type="InParanoid" id="K3Y383"/>
<reference evidence="7" key="2">
    <citation type="submission" date="2018-08" db="UniProtKB">
        <authorList>
            <consortium name="EnsemblPlants"/>
        </authorList>
    </citation>
    <scope>IDENTIFICATION</scope>
    <source>
        <strain evidence="7">Yugu1</strain>
    </source>
</reference>
<feature type="domain" description="RING-type" evidence="6">
    <location>
        <begin position="200"/>
        <end position="243"/>
    </location>
</feature>
<evidence type="ECO:0000256" key="5">
    <source>
        <dbReference type="SAM" id="MobiDB-lite"/>
    </source>
</evidence>
<evidence type="ECO:0000256" key="2">
    <source>
        <dbReference type="ARBA" id="ARBA00022771"/>
    </source>
</evidence>
<dbReference type="HOGENOM" id="CLU_895993_0_0_1"/>
<dbReference type="GO" id="GO:0061630">
    <property type="term" value="F:ubiquitin protein ligase activity"/>
    <property type="evidence" value="ECO:0000318"/>
    <property type="project" value="GO_Central"/>
</dbReference>
<name>K3Y383_SETIT</name>
<dbReference type="Gene3D" id="3.30.40.10">
    <property type="entry name" value="Zinc/RING finger domain, C3HC4 (zinc finger)"/>
    <property type="match status" value="1"/>
</dbReference>
<sequence length="311" mass="34056">MVKFDVDDDGDFLDQQPDQGDCSFMSDDDDDYLDGQSDQGEDGFMSGDDDDSSLHEQSSSDQEDDCSSMSDDADSSLDEQSDQEDDDDDFFDQEPDRQANIFMKFLMGAIRRYTDRGFHSPAGAGGEDGPAGTFSQHYYVVNFTGRRVPRLRIRRFPAAEDYAVELDEDDPFPVQAPPVAASEAAVAALEAAEEPADDCCPVCLQDGAAPGAAWTRVAPCGHRFHAACVAQWLRVKLSCPVCRRPAAAAAAPTACRRDDVVEEPSRSLPIPDIVEEMFSIGYEESLVLECTSRWMEFMGTFRLPSTGNSSG</sequence>
<evidence type="ECO:0000259" key="6">
    <source>
        <dbReference type="PROSITE" id="PS50089"/>
    </source>
</evidence>
<dbReference type="SMART" id="SM00184">
    <property type="entry name" value="RING"/>
    <property type="match status" value="1"/>
</dbReference>